<keyword evidence="3" id="KW-0436">Ligase</keyword>
<dbReference type="InterPro" id="IPR000873">
    <property type="entry name" value="AMP-dep_synth/lig_dom"/>
</dbReference>
<dbReference type="InterPro" id="IPR042099">
    <property type="entry name" value="ANL_N_sf"/>
</dbReference>
<dbReference type="GO" id="GO:0016878">
    <property type="term" value="F:acid-thiol ligase activity"/>
    <property type="evidence" value="ECO:0007669"/>
    <property type="project" value="UniProtKB-ARBA"/>
</dbReference>
<dbReference type="SUPFAM" id="SSF56801">
    <property type="entry name" value="Acetyl-CoA synthetase-like"/>
    <property type="match status" value="1"/>
</dbReference>
<feature type="domain" description="AMP-binding enzyme C-terminal" evidence="2">
    <location>
        <begin position="384"/>
        <end position="458"/>
    </location>
</feature>
<dbReference type="PROSITE" id="PS00455">
    <property type="entry name" value="AMP_BINDING"/>
    <property type="match status" value="1"/>
</dbReference>
<feature type="domain" description="AMP-dependent synthetase/ligase" evidence="1">
    <location>
        <begin position="137"/>
        <end position="317"/>
    </location>
</feature>
<proteinExistence type="predicted"/>
<evidence type="ECO:0000259" key="1">
    <source>
        <dbReference type="Pfam" id="PF00501"/>
    </source>
</evidence>
<keyword evidence="4" id="KW-1185">Reference proteome</keyword>
<organism evidence="3 4">
    <name type="scientific">Flavimaricola marinus</name>
    <dbReference type="NCBI Taxonomy" id="1819565"/>
    <lineage>
        <taxon>Bacteria</taxon>
        <taxon>Pseudomonadati</taxon>
        <taxon>Pseudomonadota</taxon>
        <taxon>Alphaproteobacteria</taxon>
        <taxon>Rhodobacterales</taxon>
        <taxon>Paracoccaceae</taxon>
        <taxon>Flavimaricola</taxon>
    </lineage>
</organism>
<evidence type="ECO:0000313" key="3">
    <source>
        <dbReference type="EMBL" id="SMY09267.1"/>
    </source>
</evidence>
<dbReference type="Gene3D" id="3.30.300.30">
    <property type="match status" value="1"/>
</dbReference>
<sequence length="473" mass="49441">MERVRTILEGADAQPLSDPAHAPAEGGVDRGTVAGLVSDLIAMIDEAGLAGARFCVPLSSSIGSVAALMAVMETTCSGALIPLSPADEGPEPNPDWPGFCEAVLIPPDATQGAGSARIVMMPGGRKQRGEDRIYLRTSGTTGRPKWAAHDTDKLLENGRAVAERMELSPADRVMIPVPIHHMFGLGAGLLPSLVAGSRIHLVPRGNPLVFFQAQRGFDPTAIFMVPSQCRSVMALGRGSGSARAIVVAGDKLFPDEAVAFEAKHGTLVALYGATELGAITASSPRDPQALRHATAGPPLRGMTLDLADEEADPAAEGAVPFRVRAEYGLLGYVDWDSGDMIAEAPEVWPTGDLIRLHDGDRIEVLGRSDHAVNRDGLLVHMGQIEGCLTRAEGVDQAVVVTAGTSRRGAGLVAFCTLTKPGANTDEGILAHARAELQARAVPDRLIVVESLPMLASGKADRLALTAQAEALSS</sequence>
<dbReference type="OrthoDB" id="9803968at2"/>
<gene>
    <name evidence="3" type="primary">sauT</name>
    <name evidence="3" type="ORF">LOM8899_03432</name>
</gene>
<protein>
    <submittedName>
        <fullName evidence="3">Putative sulfoacetate--CoA ligase</fullName>
        <ecNumber evidence="3">6.2.1.-</ecNumber>
    </submittedName>
</protein>
<dbReference type="EMBL" id="FXZK01000008">
    <property type="protein sequence ID" value="SMY09267.1"/>
    <property type="molecule type" value="Genomic_DNA"/>
</dbReference>
<dbReference type="EC" id="6.2.1.-" evidence="3"/>
<evidence type="ECO:0000259" key="2">
    <source>
        <dbReference type="Pfam" id="PF13193"/>
    </source>
</evidence>
<accession>A0A238LHP7</accession>
<name>A0A238LHP7_9RHOB</name>
<dbReference type="PANTHER" id="PTHR43767">
    <property type="entry name" value="LONG-CHAIN-FATTY-ACID--COA LIGASE"/>
    <property type="match status" value="1"/>
</dbReference>
<reference evidence="3 4" key="1">
    <citation type="submission" date="2017-05" db="EMBL/GenBank/DDBJ databases">
        <authorList>
            <person name="Song R."/>
            <person name="Chenine A.L."/>
            <person name="Ruprecht R.M."/>
        </authorList>
    </citation>
    <scope>NUCLEOTIDE SEQUENCE [LARGE SCALE GENOMIC DNA]</scope>
    <source>
        <strain evidence="3 4">CECT 8899</strain>
    </source>
</reference>
<dbReference type="PANTHER" id="PTHR43767:SF1">
    <property type="entry name" value="NONRIBOSOMAL PEPTIDE SYNTHASE PES1 (EUROFUNG)-RELATED"/>
    <property type="match status" value="1"/>
</dbReference>
<dbReference type="InterPro" id="IPR045851">
    <property type="entry name" value="AMP-bd_C_sf"/>
</dbReference>
<dbReference type="Pfam" id="PF00501">
    <property type="entry name" value="AMP-binding"/>
    <property type="match status" value="1"/>
</dbReference>
<dbReference type="CDD" id="cd04433">
    <property type="entry name" value="AFD_class_I"/>
    <property type="match status" value="1"/>
</dbReference>
<dbReference type="Gene3D" id="3.40.50.12780">
    <property type="entry name" value="N-terminal domain of ligase-like"/>
    <property type="match status" value="1"/>
</dbReference>
<dbReference type="Proteomes" id="UP000201613">
    <property type="component" value="Unassembled WGS sequence"/>
</dbReference>
<dbReference type="Pfam" id="PF13193">
    <property type="entry name" value="AMP-binding_C"/>
    <property type="match status" value="1"/>
</dbReference>
<dbReference type="InterPro" id="IPR020845">
    <property type="entry name" value="AMP-binding_CS"/>
</dbReference>
<evidence type="ECO:0000313" key="4">
    <source>
        <dbReference type="Proteomes" id="UP000201613"/>
    </source>
</evidence>
<dbReference type="AlphaFoldDB" id="A0A238LHP7"/>
<dbReference type="InterPro" id="IPR050237">
    <property type="entry name" value="ATP-dep_AMP-bd_enzyme"/>
</dbReference>
<dbReference type="InterPro" id="IPR025110">
    <property type="entry name" value="AMP-bd_C"/>
</dbReference>